<dbReference type="PANTHER" id="PTHR45947">
    <property type="entry name" value="SULFOQUINOVOSYL TRANSFERASE SQD2"/>
    <property type="match status" value="1"/>
</dbReference>
<keyword evidence="4" id="KW-1185">Reference proteome</keyword>
<comment type="caution">
    <text evidence="3">The sequence shown here is derived from an EMBL/GenBank/DDBJ whole genome shotgun (WGS) entry which is preliminary data.</text>
</comment>
<dbReference type="RefSeq" id="WP_208005607.1">
    <property type="nucleotide sequence ID" value="NZ_JAGDFX010000009.1"/>
</dbReference>
<dbReference type="InterPro" id="IPR050194">
    <property type="entry name" value="Glycosyltransferase_grp1"/>
</dbReference>
<feature type="domain" description="Glycosyl transferase family 1" evidence="1">
    <location>
        <begin position="188"/>
        <end position="340"/>
    </location>
</feature>
<evidence type="ECO:0000313" key="4">
    <source>
        <dbReference type="Proteomes" id="UP000664882"/>
    </source>
</evidence>
<accession>A0ABS3NGM9</accession>
<sequence length="372" mass="41773">MKNKKESLLIVTPSFKGGGAEKVAVNLANQYANDGIDVTLLAVNKEGPYRKQVASNVKIVDLNCSGIIHSLFAVLFVLRKLKPIKVLSMIRETNISVGFSRFFIKINRVVFREANTLNHIYKSPWYKRLVWYLLLKFSYTQCDALVSNSEGTKAHLLKNNIIKSEKITVVDNPVLPNNVDELLKEPVDEEWLNNSEFKVVLNVGRLHEQKNQKILIHAFSIVAKELDEARLIILGEGVERKALNKLVKNLKLCSKIKILPFRDNPYPYYKGATLFALSSNYEGFGNVIVEALSSGNPVVSTACEGGPRSILKNGEYGVLVEPENVIKMAEAIKLIFLNKEAFPSKLLKARSNEYSVSVISKKYWDVIGCKSK</sequence>
<evidence type="ECO:0000259" key="2">
    <source>
        <dbReference type="Pfam" id="PF13439"/>
    </source>
</evidence>
<dbReference type="InterPro" id="IPR001296">
    <property type="entry name" value="Glyco_trans_1"/>
</dbReference>
<evidence type="ECO:0000259" key="1">
    <source>
        <dbReference type="Pfam" id="PF00534"/>
    </source>
</evidence>
<dbReference type="InterPro" id="IPR028098">
    <property type="entry name" value="Glyco_trans_4-like_N"/>
</dbReference>
<dbReference type="SUPFAM" id="SSF53756">
    <property type="entry name" value="UDP-Glycosyltransferase/glycogen phosphorylase"/>
    <property type="match status" value="1"/>
</dbReference>
<dbReference type="EMBL" id="JAGDFX010000009">
    <property type="protein sequence ID" value="MBO1519726.1"/>
    <property type="molecule type" value="Genomic_DNA"/>
</dbReference>
<dbReference type="Gene3D" id="3.40.50.2000">
    <property type="entry name" value="Glycogen Phosphorylase B"/>
    <property type="match status" value="2"/>
</dbReference>
<name>A0ABS3NGM9_9GAMM</name>
<protein>
    <submittedName>
        <fullName evidence="3">Glycosyltransferase</fullName>
    </submittedName>
</protein>
<reference evidence="3 4" key="1">
    <citation type="submission" date="2021-03" db="EMBL/GenBank/DDBJ databases">
        <title>Oceanisphaera sp. nov., isolated from the intestine.</title>
        <authorList>
            <person name="Zhao L.-H."/>
            <person name="Shi L.-F."/>
        </authorList>
    </citation>
    <scope>NUCLEOTIDE SEQUENCE [LARGE SCALE GENOMIC DNA]</scope>
    <source>
        <strain evidence="3 4">DM8</strain>
    </source>
</reference>
<dbReference type="Proteomes" id="UP000664882">
    <property type="component" value="Unassembled WGS sequence"/>
</dbReference>
<proteinExistence type="predicted"/>
<dbReference type="PANTHER" id="PTHR45947:SF3">
    <property type="entry name" value="SULFOQUINOVOSYL TRANSFERASE SQD2"/>
    <property type="match status" value="1"/>
</dbReference>
<dbReference type="Pfam" id="PF13439">
    <property type="entry name" value="Glyco_transf_4"/>
    <property type="match status" value="1"/>
</dbReference>
<organism evidence="3 4">
    <name type="scientific">Oceanisphaera pacifica</name>
    <dbReference type="NCBI Taxonomy" id="2818389"/>
    <lineage>
        <taxon>Bacteria</taxon>
        <taxon>Pseudomonadati</taxon>
        <taxon>Pseudomonadota</taxon>
        <taxon>Gammaproteobacteria</taxon>
        <taxon>Aeromonadales</taxon>
        <taxon>Aeromonadaceae</taxon>
        <taxon>Oceanisphaera</taxon>
    </lineage>
</organism>
<feature type="domain" description="Glycosyltransferase subfamily 4-like N-terminal" evidence="2">
    <location>
        <begin position="18"/>
        <end position="174"/>
    </location>
</feature>
<gene>
    <name evidence="3" type="ORF">J3U76_08810</name>
</gene>
<dbReference type="CDD" id="cd03811">
    <property type="entry name" value="GT4_GT28_WabH-like"/>
    <property type="match status" value="1"/>
</dbReference>
<evidence type="ECO:0000313" key="3">
    <source>
        <dbReference type="EMBL" id="MBO1519726.1"/>
    </source>
</evidence>
<dbReference type="Pfam" id="PF00534">
    <property type="entry name" value="Glycos_transf_1"/>
    <property type="match status" value="1"/>
</dbReference>